<dbReference type="PROSITE" id="PS00018">
    <property type="entry name" value="EF_HAND_1"/>
    <property type="match status" value="1"/>
</dbReference>
<evidence type="ECO:0000313" key="1">
    <source>
        <dbReference type="EMBL" id="PZE16181.1"/>
    </source>
</evidence>
<gene>
    <name evidence="1" type="ORF">DNU06_14560</name>
</gene>
<evidence type="ECO:0000313" key="2">
    <source>
        <dbReference type="Proteomes" id="UP000249248"/>
    </source>
</evidence>
<protein>
    <recommendedName>
        <fullName evidence="3">DUF4920 domain-containing protein</fullName>
    </recommendedName>
</protein>
<dbReference type="OrthoDB" id="129527at2"/>
<dbReference type="InterPro" id="IPR018247">
    <property type="entry name" value="EF_Hand_1_Ca_BS"/>
</dbReference>
<dbReference type="Proteomes" id="UP000249248">
    <property type="component" value="Unassembled WGS sequence"/>
</dbReference>
<dbReference type="Pfam" id="PF16267">
    <property type="entry name" value="DUF4920"/>
    <property type="match status" value="1"/>
</dbReference>
<dbReference type="PROSITE" id="PS51257">
    <property type="entry name" value="PROKAR_LIPOPROTEIN"/>
    <property type="match status" value="1"/>
</dbReference>
<evidence type="ECO:0008006" key="3">
    <source>
        <dbReference type="Google" id="ProtNLM"/>
    </source>
</evidence>
<dbReference type="InterPro" id="IPR032577">
    <property type="entry name" value="DUF4920"/>
</dbReference>
<dbReference type="EMBL" id="QKSB01000011">
    <property type="protein sequence ID" value="PZE16181.1"/>
    <property type="molecule type" value="Genomic_DNA"/>
</dbReference>
<proteinExistence type="predicted"/>
<comment type="caution">
    <text evidence="1">The sequence shown here is derived from an EMBL/GenBank/DDBJ whole genome shotgun (WGS) entry which is preliminary data.</text>
</comment>
<name>A0A2W1MZW9_9FLAO</name>
<dbReference type="AlphaFoldDB" id="A0A2W1MZW9"/>
<dbReference type="RefSeq" id="WP_111064228.1">
    <property type="nucleotide sequence ID" value="NZ_JBHUCU010000009.1"/>
</dbReference>
<organism evidence="1 2">
    <name type="scientific">Putridiphycobacter roseus</name>
    <dbReference type="NCBI Taxonomy" id="2219161"/>
    <lineage>
        <taxon>Bacteria</taxon>
        <taxon>Pseudomonadati</taxon>
        <taxon>Bacteroidota</taxon>
        <taxon>Flavobacteriia</taxon>
        <taxon>Flavobacteriales</taxon>
        <taxon>Crocinitomicaceae</taxon>
        <taxon>Putridiphycobacter</taxon>
    </lineage>
</organism>
<sequence>MKKVMIGIFATGLMVASCDSNTTKEEVNVDSTVTEAVAVMEEEPVNELAFNGVTKGAYTLYGLEDVDATGAVNIEEMMTQFDNTGSFEGKVAVDINEVCQKAGCWINFKKSADENIMVFFRDHFTIPIETSAGKAAILYGNLVTDTLTVDFQKHLLDDAAQAGDEINQADYDAITEDKIDLSFDCLSILIKD</sequence>
<keyword evidence="2" id="KW-1185">Reference proteome</keyword>
<reference evidence="1 2" key="1">
    <citation type="submission" date="2018-06" db="EMBL/GenBank/DDBJ databases">
        <title>The draft genome sequence of Crocinitomix sp. SM1701.</title>
        <authorList>
            <person name="Zhang X."/>
        </authorList>
    </citation>
    <scope>NUCLEOTIDE SEQUENCE [LARGE SCALE GENOMIC DNA]</scope>
    <source>
        <strain evidence="1 2">SM1701</strain>
    </source>
</reference>
<accession>A0A2W1MZW9</accession>